<dbReference type="PANTHER" id="PTHR30445">
    <property type="entry name" value="K(+)_H(+) ANTIPORTER SUBUNIT KHTT"/>
    <property type="match status" value="1"/>
</dbReference>
<feature type="transmembrane region" description="Helical" evidence="8">
    <location>
        <begin position="171"/>
        <end position="191"/>
    </location>
</feature>
<evidence type="ECO:0000259" key="9">
    <source>
        <dbReference type="PROSITE" id="PS51202"/>
    </source>
</evidence>
<comment type="caution">
    <text evidence="10">The sequence shown here is derived from an EMBL/GenBank/DDBJ whole genome shotgun (WGS) entry which is preliminary data.</text>
</comment>
<feature type="transmembrane region" description="Helical" evidence="8">
    <location>
        <begin position="43"/>
        <end position="64"/>
    </location>
</feature>
<dbReference type="GO" id="GO:0008324">
    <property type="term" value="F:monoatomic cation transmembrane transporter activity"/>
    <property type="evidence" value="ECO:0007669"/>
    <property type="project" value="InterPro"/>
</dbReference>
<evidence type="ECO:0000256" key="3">
    <source>
        <dbReference type="ARBA" id="ARBA00022448"/>
    </source>
</evidence>
<evidence type="ECO:0000256" key="4">
    <source>
        <dbReference type="ARBA" id="ARBA00022475"/>
    </source>
</evidence>
<organism evidence="10 11">
    <name type="scientific">Hoylesella timonensis S9-PR14</name>
    <dbReference type="NCBI Taxonomy" id="1401062"/>
    <lineage>
        <taxon>Bacteria</taxon>
        <taxon>Pseudomonadati</taxon>
        <taxon>Bacteroidota</taxon>
        <taxon>Bacteroidia</taxon>
        <taxon>Bacteroidales</taxon>
        <taxon>Prevotellaceae</taxon>
        <taxon>Hoylesella</taxon>
    </lineage>
</organism>
<keyword evidence="3" id="KW-0813">Transport</keyword>
<dbReference type="EMBL" id="JRPQ01000084">
    <property type="protein sequence ID" value="KGI22145.1"/>
    <property type="molecule type" value="Genomic_DNA"/>
</dbReference>
<dbReference type="SUPFAM" id="SSF116726">
    <property type="entry name" value="TrkA C-terminal domain-like"/>
    <property type="match status" value="2"/>
</dbReference>
<keyword evidence="7 8" id="KW-0472">Membrane</keyword>
<dbReference type="GO" id="GO:0006813">
    <property type="term" value="P:potassium ion transport"/>
    <property type="evidence" value="ECO:0007669"/>
    <property type="project" value="InterPro"/>
</dbReference>
<feature type="transmembrane region" description="Helical" evidence="8">
    <location>
        <begin position="542"/>
        <end position="561"/>
    </location>
</feature>
<name>A0A098YR00_9BACT</name>
<dbReference type="InterPro" id="IPR006037">
    <property type="entry name" value="RCK_C"/>
</dbReference>
<dbReference type="NCBIfam" id="NF003007">
    <property type="entry name" value="PRK03818.1"/>
    <property type="match status" value="1"/>
</dbReference>
<feature type="transmembrane region" description="Helical" evidence="8">
    <location>
        <begin position="76"/>
        <end position="97"/>
    </location>
</feature>
<evidence type="ECO:0000313" key="10">
    <source>
        <dbReference type="EMBL" id="KGI22145.1"/>
    </source>
</evidence>
<dbReference type="PANTHER" id="PTHR30445:SF3">
    <property type="entry name" value="TRANSPORT PROTEIN YIDE-RELATED"/>
    <property type="match status" value="1"/>
</dbReference>
<reference evidence="10 11" key="1">
    <citation type="submission" date="2014-07" db="EMBL/GenBank/DDBJ databases">
        <authorList>
            <person name="McCorrison J."/>
            <person name="Sanka R."/>
            <person name="Torralba M."/>
            <person name="Gillis M."/>
            <person name="Haft D.H."/>
            <person name="Methe B."/>
            <person name="Sutton G."/>
            <person name="Nelson K.E."/>
        </authorList>
    </citation>
    <scope>NUCLEOTIDE SEQUENCE [LARGE SCALE GENOMIC DNA]</scope>
    <source>
        <strain evidence="10 11">S9-PR14</strain>
    </source>
</reference>
<dbReference type="Pfam" id="PF02080">
    <property type="entry name" value="TrkA_C"/>
    <property type="match status" value="1"/>
</dbReference>
<evidence type="ECO:0000313" key="11">
    <source>
        <dbReference type="Proteomes" id="UP000029723"/>
    </source>
</evidence>
<evidence type="ECO:0000256" key="7">
    <source>
        <dbReference type="ARBA" id="ARBA00023136"/>
    </source>
</evidence>
<evidence type="ECO:0000256" key="2">
    <source>
        <dbReference type="ARBA" id="ARBA00009854"/>
    </source>
</evidence>
<feature type="transmembrane region" description="Helical" evidence="8">
    <location>
        <begin position="479"/>
        <end position="497"/>
    </location>
</feature>
<accession>A0A098YR00</accession>
<keyword evidence="6 8" id="KW-1133">Transmembrane helix</keyword>
<feature type="transmembrane region" description="Helical" evidence="8">
    <location>
        <begin position="14"/>
        <end position="36"/>
    </location>
</feature>
<dbReference type="Pfam" id="PF06826">
    <property type="entry name" value="Asp-Al_Ex"/>
    <property type="match status" value="2"/>
</dbReference>
<feature type="transmembrane region" description="Helical" evidence="8">
    <location>
        <begin position="384"/>
        <end position="404"/>
    </location>
</feature>
<dbReference type="Gene3D" id="3.30.70.1450">
    <property type="entry name" value="Regulator of K+ conductance, C-terminal domain"/>
    <property type="match status" value="2"/>
</dbReference>
<dbReference type="GO" id="GO:0005886">
    <property type="term" value="C:plasma membrane"/>
    <property type="evidence" value="ECO:0007669"/>
    <property type="project" value="UniProtKB-SubCell"/>
</dbReference>
<comment type="similarity">
    <text evidence="2">Belongs to the AAE transporter (TC 2.A.81) family.</text>
</comment>
<keyword evidence="4" id="KW-1003">Cell membrane</keyword>
<dbReference type="AlphaFoldDB" id="A0A098YR00"/>
<sequence length="562" mass="61261">MEVIENLFRGFPELWGGGVAHSVMILSLVITIGLSLGKLKVRGVSLGLAWILFAGLLFGHFQFNLDEHLLHFLKEFGLILFVYSIGLEVGPGFFSSFRRGSNTLIGLVTIVIAMSLVIAISIYYISDTPITTIAGILSGAVTNTPGLGTAQQAYSDLRHIDAPTIASGYAVTYPMGVLGVIISFIILKWVLRINVKKEEAAALVGVGHLEEVTVNTFAVKVSNEMMQGVTVKHLRELLKRNFMVSRIYREGTQIHQNIVSAQTTIQLGDSLLIVSRPKDEEPICALLGAKEEIDWKKFGKQMVSRRILITKSSVNGKTLEQMKIPNTFGVNVTRVNRSGVDLVATGQLKLQMGDKLTVVGNELSISHVEQVLGNSMKRLNSPNLIPIFLGIVLGCILANVPLFIPGISASLRLGLTGGPLIVAILIGYFGPKYNLVTYNTISANLMLRRFGLCIFLACVGLGTGEDFVQTIVSQSGMQWILYGLLITMLPILFGGIIGRYVFHINYFTLVGVLAGAHTNPPALAYVNDMTQSDSPSVGYSTVYPFAMFLRILTIQMMIFVFG</sequence>
<comment type="subcellular location">
    <subcellularLocation>
        <location evidence="1">Cell membrane</location>
        <topology evidence="1">Multi-pass membrane protein</topology>
    </subcellularLocation>
</comment>
<evidence type="ECO:0000256" key="6">
    <source>
        <dbReference type="ARBA" id="ARBA00022989"/>
    </source>
</evidence>
<dbReference type="Proteomes" id="UP000029723">
    <property type="component" value="Unassembled WGS sequence"/>
</dbReference>
<evidence type="ECO:0000256" key="5">
    <source>
        <dbReference type="ARBA" id="ARBA00022692"/>
    </source>
</evidence>
<feature type="transmembrane region" description="Helical" evidence="8">
    <location>
        <begin position="104"/>
        <end position="125"/>
    </location>
</feature>
<keyword evidence="5 8" id="KW-0812">Transmembrane</keyword>
<feature type="transmembrane region" description="Helical" evidence="8">
    <location>
        <begin position="504"/>
        <end position="522"/>
    </location>
</feature>
<dbReference type="NCBIfam" id="TIGR01625">
    <property type="entry name" value="YidE_YbjL_dupl"/>
    <property type="match status" value="2"/>
</dbReference>
<protein>
    <submittedName>
        <fullName evidence="10">Transporter</fullName>
    </submittedName>
</protein>
<feature type="domain" description="RCK C-terminal" evidence="9">
    <location>
        <begin position="204"/>
        <end position="289"/>
    </location>
</feature>
<feature type="domain" description="RCK C-terminal" evidence="9">
    <location>
        <begin position="290"/>
        <end position="374"/>
    </location>
</feature>
<dbReference type="PROSITE" id="PS51202">
    <property type="entry name" value="RCK_C"/>
    <property type="match status" value="2"/>
</dbReference>
<feature type="transmembrane region" description="Helical" evidence="8">
    <location>
        <begin position="410"/>
        <end position="429"/>
    </location>
</feature>
<proteinExistence type="inferred from homology"/>
<dbReference type="OrthoDB" id="9155749at2"/>
<evidence type="ECO:0000256" key="8">
    <source>
        <dbReference type="SAM" id="Phobius"/>
    </source>
</evidence>
<gene>
    <name evidence="10" type="ORF">HMPREF9304_06065</name>
</gene>
<dbReference type="InterPro" id="IPR050144">
    <property type="entry name" value="AAE_transporter"/>
</dbReference>
<dbReference type="InterPro" id="IPR036721">
    <property type="entry name" value="RCK_C_sf"/>
</dbReference>
<dbReference type="RefSeq" id="WP_036927290.1">
    <property type="nucleotide sequence ID" value="NZ_JRPQ01000084.1"/>
</dbReference>
<dbReference type="InterPro" id="IPR006512">
    <property type="entry name" value="YidE_YbjL"/>
</dbReference>
<feature type="transmembrane region" description="Helical" evidence="8">
    <location>
        <begin position="450"/>
        <end position="473"/>
    </location>
</feature>
<evidence type="ECO:0000256" key="1">
    <source>
        <dbReference type="ARBA" id="ARBA00004651"/>
    </source>
</evidence>